<dbReference type="AlphaFoldDB" id="A0A5B7B5P1"/>
<comment type="similarity">
    <text evidence="3">Belongs to the CND2 (condensin subunit 2) family.</text>
</comment>
<evidence type="ECO:0000313" key="11">
    <source>
        <dbReference type="EMBL" id="MPA64290.1"/>
    </source>
</evidence>
<gene>
    <name evidence="11" type="ORF">Din_033731</name>
</gene>
<dbReference type="GO" id="GO:0007076">
    <property type="term" value="P:mitotic chromosome condensation"/>
    <property type="evidence" value="ECO:0007669"/>
    <property type="project" value="InterPro"/>
</dbReference>
<evidence type="ECO:0000256" key="4">
    <source>
        <dbReference type="ARBA" id="ARBA00016065"/>
    </source>
</evidence>
<dbReference type="GO" id="GO:0000796">
    <property type="term" value="C:condensin complex"/>
    <property type="evidence" value="ECO:0007669"/>
    <property type="project" value="InterPro"/>
</dbReference>
<sequence length="127" mass="14233">MFVDQFDDGNGHSDVEHSDTLVSQPRQVNKIEVQYDRTSKQVDVQALKETLWDHIQLSSQMSVQGQEETTSFRHVLASFPNDRRAAAAVEDISPHLCFICLLHLANEHGLSIHGCANLDDLSIHLSP</sequence>
<evidence type="ECO:0000256" key="5">
    <source>
        <dbReference type="ARBA" id="ARBA00022454"/>
    </source>
</evidence>
<proteinExistence type="inferred from homology"/>
<evidence type="ECO:0000256" key="2">
    <source>
        <dbReference type="ARBA" id="ARBA00004496"/>
    </source>
</evidence>
<dbReference type="InterPro" id="IPR022816">
    <property type="entry name" value="Condensin_barren_su2"/>
</dbReference>
<accession>A0A5B7B5P1</accession>
<evidence type="ECO:0000256" key="3">
    <source>
        <dbReference type="ARBA" id="ARBA00009471"/>
    </source>
</evidence>
<dbReference type="GO" id="GO:0051301">
    <property type="term" value="P:cell division"/>
    <property type="evidence" value="ECO:0007669"/>
    <property type="project" value="UniProtKB-KW"/>
</dbReference>
<name>A0A5B7B5P1_DAVIN</name>
<dbReference type="GO" id="GO:0005737">
    <property type="term" value="C:cytoplasm"/>
    <property type="evidence" value="ECO:0007669"/>
    <property type="project" value="UniProtKB-SubCell"/>
</dbReference>
<comment type="subcellular location">
    <subcellularLocation>
        <location evidence="1">Chromosome</location>
    </subcellularLocation>
    <subcellularLocation>
        <location evidence="2">Cytoplasm</location>
    </subcellularLocation>
</comment>
<evidence type="ECO:0000256" key="6">
    <source>
        <dbReference type="ARBA" id="ARBA00022490"/>
    </source>
</evidence>
<evidence type="ECO:0000256" key="9">
    <source>
        <dbReference type="ARBA" id="ARBA00023067"/>
    </source>
</evidence>
<dbReference type="PANTHER" id="PTHR13108:SF9">
    <property type="entry name" value="CONDENSIN COMPLEX SUBUNIT 2"/>
    <property type="match status" value="1"/>
</dbReference>
<keyword evidence="9" id="KW-0226">DNA condensation</keyword>
<evidence type="ECO:0000256" key="8">
    <source>
        <dbReference type="ARBA" id="ARBA00022776"/>
    </source>
</evidence>
<evidence type="ECO:0000256" key="7">
    <source>
        <dbReference type="ARBA" id="ARBA00022618"/>
    </source>
</evidence>
<dbReference type="Pfam" id="PF05786">
    <property type="entry name" value="Cnd2"/>
    <property type="match status" value="1"/>
</dbReference>
<dbReference type="EMBL" id="GHES01033731">
    <property type="protein sequence ID" value="MPA64290.1"/>
    <property type="molecule type" value="Transcribed_RNA"/>
</dbReference>
<evidence type="ECO:0000256" key="10">
    <source>
        <dbReference type="ARBA" id="ARBA00023306"/>
    </source>
</evidence>
<keyword evidence="10" id="KW-0131">Cell cycle</keyword>
<keyword evidence="8" id="KW-0498">Mitosis</keyword>
<protein>
    <recommendedName>
        <fullName evidence="4">Condensin complex subunit 2</fullName>
    </recommendedName>
</protein>
<reference evidence="11" key="1">
    <citation type="submission" date="2019-08" db="EMBL/GenBank/DDBJ databases">
        <title>Reference gene set and small RNA set construction with multiple tissues from Davidia involucrata Baill.</title>
        <authorList>
            <person name="Yang H."/>
            <person name="Zhou C."/>
            <person name="Li G."/>
            <person name="Wang J."/>
            <person name="Gao P."/>
            <person name="Wang M."/>
            <person name="Wang R."/>
            <person name="Zhao Y."/>
        </authorList>
    </citation>
    <scope>NUCLEOTIDE SEQUENCE</scope>
    <source>
        <tissue evidence="11">Mixed with DoveR01_LX</tissue>
    </source>
</reference>
<dbReference type="GO" id="GO:0003682">
    <property type="term" value="F:chromatin binding"/>
    <property type="evidence" value="ECO:0007669"/>
    <property type="project" value="TreeGrafter"/>
</dbReference>
<keyword evidence="6" id="KW-0963">Cytoplasm</keyword>
<keyword evidence="7" id="KW-0132">Cell division</keyword>
<dbReference type="PANTHER" id="PTHR13108">
    <property type="entry name" value="CONDENSIN COMPLEX SUBUNIT 2"/>
    <property type="match status" value="1"/>
</dbReference>
<organism evidence="11">
    <name type="scientific">Davidia involucrata</name>
    <name type="common">Dove tree</name>
    <dbReference type="NCBI Taxonomy" id="16924"/>
    <lineage>
        <taxon>Eukaryota</taxon>
        <taxon>Viridiplantae</taxon>
        <taxon>Streptophyta</taxon>
        <taxon>Embryophyta</taxon>
        <taxon>Tracheophyta</taxon>
        <taxon>Spermatophyta</taxon>
        <taxon>Magnoliopsida</taxon>
        <taxon>eudicotyledons</taxon>
        <taxon>Gunneridae</taxon>
        <taxon>Pentapetalae</taxon>
        <taxon>asterids</taxon>
        <taxon>Cornales</taxon>
        <taxon>Nyssaceae</taxon>
        <taxon>Davidia</taxon>
    </lineage>
</organism>
<evidence type="ECO:0000256" key="1">
    <source>
        <dbReference type="ARBA" id="ARBA00004286"/>
    </source>
</evidence>
<keyword evidence="5" id="KW-0158">Chromosome</keyword>